<dbReference type="InterPro" id="IPR009081">
    <property type="entry name" value="PP-bd_ACP"/>
</dbReference>
<name>A0A418WBI5_9PROT</name>
<comment type="caution">
    <text evidence="2">The sequence shown here is derived from an EMBL/GenBank/DDBJ whole genome shotgun (WGS) entry which is preliminary data.</text>
</comment>
<evidence type="ECO:0000313" key="2">
    <source>
        <dbReference type="EMBL" id="RJF87375.1"/>
    </source>
</evidence>
<dbReference type="Proteomes" id="UP000284605">
    <property type="component" value="Unassembled WGS sequence"/>
</dbReference>
<gene>
    <name evidence="2" type="ORF">D3874_10375</name>
</gene>
<accession>A0A418WBI5</accession>
<evidence type="ECO:0000313" key="3">
    <source>
        <dbReference type="Proteomes" id="UP000284605"/>
    </source>
</evidence>
<dbReference type="PROSITE" id="PS50075">
    <property type="entry name" value="CARRIER"/>
    <property type="match status" value="1"/>
</dbReference>
<dbReference type="OrthoDB" id="9811033at2"/>
<sequence>MSGVREGVVRAITECFGADAAAIGDDTIADDVEGWDSLGHTVLMMRIEKILDIQIPEIVAANAANVGELVTALETIKAKP</sequence>
<dbReference type="EMBL" id="QYUK01000011">
    <property type="protein sequence ID" value="RJF87375.1"/>
    <property type="molecule type" value="Genomic_DNA"/>
</dbReference>
<organism evidence="2 3">
    <name type="scientific">Oleomonas cavernae</name>
    <dbReference type="NCBI Taxonomy" id="2320859"/>
    <lineage>
        <taxon>Bacteria</taxon>
        <taxon>Pseudomonadati</taxon>
        <taxon>Pseudomonadota</taxon>
        <taxon>Alphaproteobacteria</taxon>
        <taxon>Acetobacterales</taxon>
        <taxon>Acetobacteraceae</taxon>
        <taxon>Oleomonas</taxon>
    </lineage>
</organism>
<dbReference type="RefSeq" id="WP_119778018.1">
    <property type="nucleotide sequence ID" value="NZ_QYUK01000011.1"/>
</dbReference>
<feature type="domain" description="Carrier" evidence="1">
    <location>
        <begin position="1"/>
        <end position="77"/>
    </location>
</feature>
<keyword evidence="3" id="KW-1185">Reference proteome</keyword>
<dbReference type="AlphaFoldDB" id="A0A418WBI5"/>
<dbReference type="Gene3D" id="1.10.1200.10">
    <property type="entry name" value="ACP-like"/>
    <property type="match status" value="1"/>
</dbReference>
<proteinExistence type="predicted"/>
<dbReference type="SUPFAM" id="SSF47336">
    <property type="entry name" value="ACP-like"/>
    <property type="match status" value="1"/>
</dbReference>
<evidence type="ECO:0000259" key="1">
    <source>
        <dbReference type="PROSITE" id="PS50075"/>
    </source>
</evidence>
<dbReference type="Pfam" id="PF00550">
    <property type="entry name" value="PP-binding"/>
    <property type="match status" value="1"/>
</dbReference>
<reference evidence="2 3" key="1">
    <citation type="submission" date="2018-09" db="EMBL/GenBank/DDBJ databases">
        <authorList>
            <person name="Zhu H."/>
        </authorList>
    </citation>
    <scope>NUCLEOTIDE SEQUENCE [LARGE SCALE GENOMIC DNA]</scope>
    <source>
        <strain evidence="2 3">K1W22B-8</strain>
    </source>
</reference>
<protein>
    <submittedName>
        <fullName evidence="2">Acyl carrier protein</fullName>
    </submittedName>
</protein>
<dbReference type="InterPro" id="IPR036736">
    <property type="entry name" value="ACP-like_sf"/>
</dbReference>